<dbReference type="SMART" id="SM00063">
    <property type="entry name" value="FRI"/>
    <property type="match status" value="1"/>
</dbReference>
<feature type="domain" description="NTR" evidence="14">
    <location>
        <begin position="155"/>
        <end position="286"/>
    </location>
</feature>
<keyword evidence="16" id="KW-1185">Reference proteome</keyword>
<comment type="similarity">
    <text evidence="2">Belongs to the CNF-like-inhibitor family.</text>
</comment>
<dbReference type="EMBL" id="OX395135">
    <property type="protein sequence ID" value="CAI5785322.1"/>
    <property type="molecule type" value="Genomic_DNA"/>
</dbReference>
<sequence length="470" mass="50963">MLPAAVLLALALRRAAGLDLGLSTKCVSIPTDMAMCHDIGYSEMRLPNLLGHVGLPEVVGKAAAWQRLVSTGCHPHAGIFLCSLFAPVCLDTFIQPCRSMCVAVRDSCAPVLQCQGRPWPGSLDCDRFPADEDTCLASLGKDAKRGLGAFPKPICQTCPASDELLTRRKVLDIFCIGNFAAKVKLSRKRPAFGAQEYDIDCQVEFINQGSLLPFDARSVIKQWFLINGNCTRQLVHAHRPKVYLIVGTTEEMNIVVNQVYHWQKWDYRLTLATQKLKHRKSTALQCEACTGLGQNCTGEVVTCPQDHNFCGITLFESELFEENVKVNGIIKNCVPSNYCEVGSADINLGKKRRSRTSVSCCKTDACNTAFPAKLKRLETKLNGLRCPACYASFSDSCSDETVDCVGSESHCIDLAGFIHTGEATGKVAMKGCATPAVCAPILGGAATFTGISSAITNLESDRSNDPSYLS</sequence>
<dbReference type="InterPro" id="IPR001134">
    <property type="entry name" value="Netrin_domain"/>
</dbReference>
<dbReference type="InterPro" id="IPR004126">
    <property type="entry name" value="PLipase_A2_inh_N"/>
</dbReference>
<keyword evidence="9" id="KW-0593">Phospholipase A2 inhibitor</keyword>
<dbReference type="Proteomes" id="UP001178461">
    <property type="component" value="Chromosome 10"/>
</dbReference>
<dbReference type="GO" id="GO:0019834">
    <property type="term" value="F:phospholipase A2 inhibitor activity"/>
    <property type="evidence" value="ECO:0007669"/>
    <property type="project" value="UniProtKB-KW"/>
</dbReference>
<evidence type="ECO:0000256" key="4">
    <source>
        <dbReference type="ARBA" id="ARBA00022473"/>
    </source>
</evidence>
<evidence type="ECO:0000256" key="5">
    <source>
        <dbReference type="ARBA" id="ARBA00022525"/>
    </source>
</evidence>
<dbReference type="GO" id="GO:0030154">
    <property type="term" value="P:cell differentiation"/>
    <property type="evidence" value="ECO:0007669"/>
    <property type="project" value="UniProtKB-KW"/>
</dbReference>
<keyword evidence="7 12" id="KW-0732">Signal</keyword>
<evidence type="ECO:0000256" key="1">
    <source>
        <dbReference type="ARBA" id="ARBA00004613"/>
    </source>
</evidence>
<dbReference type="InterPro" id="IPR016054">
    <property type="entry name" value="LY6_UPA_recep-like"/>
</dbReference>
<dbReference type="SUPFAM" id="SSF57302">
    <property type="entry name" value="Snake toxin-like"/>
    <property type="match status" value="2"/>
</dbReference>
<feature type="disulfide bond" evidence="11">
    <location>
        <begin position="36"/>
        <end position="82"/>
    </location>
</feature>
<gene>
    <name evidence="15" type="ORF">PODLI_1B028315</name>
</gene>
<feature type="chain" id="PRO_5041236995" evidence="12">
    <location>
        <begin position="18"/>
        <end position="470"/>
    </location>
</feature>
<dbReference type="GO" id="GO:0005576">
    <property type="term" value="C:extracellular region"/>
    <property type="evidence" value="ECO:0007669"/>
    <property type="project" value="UniProtKB-SubCell"/>
</dbReference>
<evidence type="ECO:0000256" key="7">
    <source>
        <dbReference type="ARBA" id="ARBA00022729"/>
    </source>
</evidence>
<dbReference type="InterPro" id="IPR045860">
    <property type="entry name" value="Snake_toxin-like_sf"/>
</dbReference>
<dbReference type="FunFam" id="1.10.2000.10:FF:000001">
    <property type="entry name" value="secreted frizzled-related protein 2"/>
    <property type="match status" value="1"/>
</dbReference>
<dbReference type="InterPro" id="IPR036790">
    <property type="entry name" value="Frizzled_dom_sf"/>
</dbReference>
<dbReference type="Gene3D" id="2.10.60.10">
    <property type="entry name" value="CD59"/>
    <property type="match status" value="2"/>
</dbReference>
<evidence type="ECO:0000256" key="10">
    <source>
        <dbReference type="ARBA" id="ARBA00023157"/>
    </source>
</evidence>
<dbReference type="Pfam" id="PF01392">
    <property type="entry name" value="Fz"/>
    <property type="match status" value="1"/>
</dbReference>
<keyword evidence="5" id="KW-0964">Secreted</keyword>
<dbReference type="Gene3D" id="1.10.2000.10">
    <property type="entry name" value="Frizzled cysteine-rich domain"/>
    <property type="match status" value="1"/>
</dbReference>
<comment type="subcellular location">
    <subcellularLocation>
        <location evidence="1">Secreted</location>
    </subcellularLocation>
</comment>
<keyword evidence="4" id="KW-0217">Developmental protein</keyword>
<evidence type="ECO:0000256" key="11">
    <source>
        <dbReference type="PROSITE-ProRule" id="PRU00090"/>
    </source>
</evidence>
<name>A0AA35KXC5_9SAUR</name>
<evidence type="ECO:0000256" key="2">
    <source>
        <dbReference type="ARBA" id="ARBA00006570"/>
    </source>
</evidence>
<evidence type="ECO:0000256" key="6">
    <source>
        <dbReference type="ARBA" id="ARBA00022687"/>
    </source>
</evidence>
<evidence type="ECO:0000259" key="14">
    <source>
        <dbReference type="PROSITE" id="PS50189"/>
    </source>
</evidence>
<comment type="similarity">
    <text evidence="3">Belongs to the secreted frizzled-related protein (sFRP) family.</text>
</comment>
<dbReference type="AlphaFoldDB" id="A0AA35KXC5"/>
<evidence type="ECO:0000256" key="3">
    <source>
        <dbReference type="ARBA" id="ARBA00010054"/>
    </source>
</evidence>
<evidence type="ECO:0000313" key="15">
    <source>
        <dbReference type="EMBL" id="CAI5785322.1"/>
    </source>
</evidence>
<dbReference type="GO" id="GO:0016055">
    <property type="term" value="P:Wnt signaling pathway"/>
    <property type="evidence" value="ECO:0007669"/>
    <property type="project" value="UniProtKB-KW"/>
</dbReference>
<evidence type="ECO:0000256" key="9">
    <source>
        <dbReference type="ARBA" id="ARBA00023005"/>
    </source>
</evidence>
<feature type="domain" description="FZ" evidence="13">
    <location>
        <begin position="21"/>
        <end position="138"/>
    </location>
</feature>
<comment type="caution">
    <text evidence="11">Lacks conserved residue(s) required for the propagation of feature annotation.</text>
</comment>
<dbReference type="PROSITE" id="PS50189">
    <property type="entry name" value="NTR"/>
    <property type="match status" value="1"/>
</dbReference>
<evidence type="ECO:0000313" key="16">
    <source>
        <dbReference type="Proteomes" id="UP001178461"/>
    </source>
</evidence>
<evidence type="ECO:0000256" key="12">
    <source>
        <dbReference type="SAM" id="SignalP"/>
    </source>
</evidence>
<protein>
    <submittedName>
        <fullName evidence="15">Frizzled-related 2-like</fullName>
    </submittedName>
</protein>
<dbReference type="InterPro" id="IPR020067">
    <property type="entry name" value="Frizzled_dom"/>
</dbReference>
<keyword evidence="6" id="KW-0879">Wnt signaling pathway</keyword>
<keyword evidence="10 11" id="KW-1015">Disulfide bond</keyword>
<dbReference type="CDD" id="cd23572">
    <property type="entry name" value="TFP_LU_ECD_PINLYP_rpt2"/>
    <property type="match status" value="1"/>
</dbReference>
<reference evidence="15" key="1">
    <citation type="submission" date="2022-12" db="EMBL/GenBank/DDBJ databases">
        <authorList>
            <person name="Alioto T."/>
            <person name="Alioto T."/>
            <person name="Gomez Garrido J."/>
        </authorList>
    </citation>
    <scope>NUCLEOTIDE SEQUENCE</scope>
</reference>
<dbReference type="Pfam" id="PF02988">
    <property type="entry name" value="PLA2_inh"/>
    <property type="match status" value="1"/>
</dbReference>
<dbReference type="SMART" id="SM00134">
    <property type="entry name" value="LU"/>
    <property type="match status" value="1"/>
</dbReference>
<dbReference type="CDD" id="cd23588">
    <property type="entry name" value="TFP_LU_ECD_PLIG"/>
    <property type="match status" value="1"/>
</dbReference>
<evidence type="ECO:0000259" key="13">
    <source>
        <dbReference type="PROSITE" id="PS50038"/>
    </source>
</evidence>
<organism evidence="15 16">
    <name type="scientific">Podarcis lilfordi</name>
    <name type="common">Lilford's wall lizard</name>
    <dbReference type="NCBI Taxonomy" id="74358"/>
    <lineage>
        <taxon>Eukaryota</taxon>
        <taxon>Metazoa</taxon>
        <taxon>Chordata</taxon>
        <taxon>Craniata</taxon>
        <taxon>Vertebrata</taxon>
        <taxon>Euteleostomi</taxon>
        <taxon>Lepidosauria</taxon>
        <taxon>Squamata</taxon>
        <taxon>Bifurcata</taxon>
        <taxon>Unidentata</taxon>
        <taxon>Episquamata</taxon>
        <taxon>Laterata</taxon>
        <taxon>Lacertibaenia</taxon>
        <taxon>Lacertidae</taxon>
        <taxon>Podarcis</taxon>
    </lineage>
</organism>
<feature type="signal peptide" evidence="12">
    <location>
        <begin position="1"/>
        <end position="17"/>
    </location>
</feature>
<dbReference type="PANTHER" id="PTHR20914">
    <property type="entry name" value="LY6/PLAUR DOMAIN-CONTAINING PROTEIN 8"/>
    <property type="match status" value="1"/>
</dbReference>
<dbReference type="PANTHER" id="PTHR20914:SF30">
    <property type="entry name" value="LY6_PLAUR DOMAIN CONTAINING 9"/>
    <property type="match status" value="1"/>
</dbReference>
<dbReference type="SUPFAM" id="SSF63501">
    <property type="entry name" value="Frizzled cysteine-rich domain"/>
    <property type="match status" value="1"/>
</dbReference>
<dbReference type="PROSITE" id="PS50038">
    <property type="entry name" value="FZ"/>
    <property type="match status" value="1"/>
</dbReference>
<dbReference type="Pfam" id="PF00021">
    <property type="entry name" value="UPAR_LY6"/>
    <property type="match status" value="1"/>
</dbReference>
<dbReference type="InterPro" id="IPR050918">
    <property type="entry name" value="CNF-like_PLA2_Inhibitor"/>
</dbReference>
<keyword evidence="8" id="KW-0221">Differentiation</keyword>
<proteinExistence type="inferred from homology"/>
<evidence type="ECO:0000256" key="8">
    <source>
        <dbReference type="ARBA" id="ARBA00022782"/>
    </source>
</evidence>
<accession>A0AA35KXC5</accession>
<feature type="disulfide bond" evidence="11">
    <location>
        <begin position="101"/>
        <end position="125"/>
    </location>
</feature>